<dbReference type="EMBL" id="JARBHB010000007">
    <property type="protein sequence ID" value="KAJ8879808.1"/>
    <property type="molecule type" value="Genomic_DNA"/>
</dbReference>
<accession>A0ABQ9H6B6</accession>
<evidence type="ECO:0000313" key="1">
    <source>
        <dbReference type="EMBL" id="KAJ8879808.1"/>
    </source>
</evidence>
<reference evidence="1 2" key="1">
    <citation type="submission" date="2023-02" db="EMBL/GenBank/DDBJ databases">
        <title>LHISI_Scaffold_Assembly.</title>
        <authorList>
            <person name="Stuart O.P."/>
            <person name="Cleave R."/>
            <person name="Magrath M.J.L."/>
            <person name="Mikheyev A.S."/>
        </authorList>
    </citation>
    <scope>NUCLEOTIDE SEQUENCE [LARGE SCALE GENOMIC DNA]</scope>
    <source>
        <strain evidence="1">Daus_M_001</strain>
        <tissue evidence="1">Leg muscle</tissue>
    </source>
</reference>
<gene>
    <name evidence="1" type="ORF">PR048_020416</name>
</gene>
<keyword evidence="2" id="KW-1185">Reference proteome</keyword>
<dbReference type="Proteomes" id="UP001159363">
    <property type="component" value="Chromosome 6"/>
</dbReference>
<comment type="caution">
    <text evidence="1">The sequence shown here is derived from an EMBL/GenBank/DDBJ whole genome shotgun (WGS) entry which is preliminary data.</text>
</comment>
<name>A0ABQ9H6B6_9NEOP</name>
<sequence>MSGDVCFMGIPKHGIVNASSRAVGKHCLKPMQVCDVLHLTLVVRDWLAGWRHVVKVTYEGGESSHNFSWAAPILTDQQARPEDVRRGALVKHTLVAAKTINTQIWRLFFIALDLTAPLLFLDSKSRKFLLFEQKVPPLCEKRSRKFLFFVRKVAVLLTPELPSKKILPVKRTLEMKKSNKRAGKKQESSGRPNKPIMGYISQITCVPKFLPFLRVAQFRLTTYYHLIMPHVSQPRLAPYRRAKFALLFEDRLDFKHMCFCINFDVGLPFVRPRPGRLWINRKLLTRNWPNHAQSSEKRRCKTTTTCIGRVHFSRGRGGVVDRLLTSNLGKPGSISGRVAPGFSHLGIVSDHVWPLLLHSGTVPYFSRFIFIGSQDLAANQEQNSLDNDLGVLYSYEETSSELSIDKGLKTTWESELHCSRLVLDSPSVESVLNRLLRRHTADAIYVLRNEIRSLFENIPSRRTRVAWFIQDDASFNFNPDSEDQLHDQPDHPTLHSSFLDYSVIRTQLTLVPRRAFMCIVRVPYTPWHACNQCADDIFLTKAPYSIWIALMRSGRVSGDCG</sequence>
<proteinExistence type="predicted"/>
<protein>
    <submittedName>
        <fullName evidence="1">Uncharacterized protein</fullName>
    </submittedName>
</protein>
<evidence type="ECO:0000313" key="2">
    <source>
        <dbReference type="Proteomes" id="UP001159363"/>
    </source>
</evidence>
<organism evidence="1 2">
    <name type="scientific">Dryococelus australis</name>
    <dbReference type="NCBI Taxonomy" id="614101"/>
    <lineage>
        <taxon>Eukaryota</taxon>
        <taxon>Metazoa</taxon>
        <taxon>Ecdysozoa</taxon>
        <taxon>Arthropoda</taxon>
        <taxon>Hexapoda</taxon>
        <taxon>Insecta</taxon>
        <taxon>Pterygota</taxon>
        <taxon>Neoptera</taxon>
        <taxon>Polyneoptera</taxon>
        <taxon>Phasmatodea</taxon>
        <taxon>Verophasmatodea</taxon>
        <taxon>Anareolatae</taxon>
        <taxon>Phasmatidae</taxon>
        <taxon>Eurycanthinae</taxon>
        <taxon>Dryococelus</taxon>
    </lineage>
</organism>